<proteinExistence type="predicted"/>
<dbReference type="EMBL" id="JBJUIK010000013">
    <property type="protein sequence ID" value="KAL3507223.1"/>
    <property type="molecule type" value="Genomic_DNA"/>
</dbReference>
<keyword evidence="2" id="KW-1185">Reference proteome</keyword>
<protein>
    <recommendedName>
        <fullName evidence="3">Copia protein</fullName>
    </recommendedName>
</protein>
<sequence>MCHFLGNCLVSWFSKKQNSISLSTTEAEYIATENCCAQHLWMKHTLKDFGVVFDCVPIRCDNTSAINLTKNPVMHSKTKHIDVKHHFIRDLVCKKQICVDFVSTLDQLADILTKPLALDRFESLRNRLGILKFTLP</sequence>
<organism evidence="1 2">
    <name type="scientific">Cinchona calisaya</name>
    <dbReference type="NCBI Taxonomy" id="153742"/>
    <lineage>
        <taxon>Eukaryota</taxon>
        <taxon>Viridiplantae</taxon>
        <taxon>Streptophyta</taxon>
        <taxon>Embryophyta</taxon>
        <taxon>Tracheophyta</taxon>
        <taxon>Spermatophyta</taxon>
        <taxon>Magnoliopsida</taxon>
        <taxon>eudicotyledons</taxon>
        <taxon>Gunneridae</taxon>
        <taxon>Pentapetalae</taxon>
        <taxon>asterids</taxon>
        <taxon>lamiids</taxon>
        <taxon>Gentianales</taxon>
        <taxon>Rubiaceae</taxon>
        <taxon>Cinchonoideae</taxon>
        <taxon>Cinchoneae</taxon>
        <taxon>Cinchona</taxon>
    </lineage>
</organism>
<evidence type="ECO:0000313" key="1">
    <source>
        <dbReference type="EMBL" id="KAL3507223.1"/>
    </source>
</evidence>
<comment type="caution">
    <text evidence="1">The sequence shown here is derived from an EMBL/GenBank/DDBJ whole genome shotgun (WGS) entry which is preliminary data.</text>
</comment>
<dbReference type="PANTHER" id="PTHR11439">
    <property type="entry name" value="GAG-POL-RELATED RETROTRANSPOSON"/>
    <property type="match status" value="1"/>
</dbReference>
<evidence type="ECO:0000313" key="2">
    <source>
        <dbReference type="Proteomes" id="UP001630127"/>
    </source>
</evidence>
<name>A0ABD2YIL1_9GENT</name>
<reference evidence="1 2" key="1">
    <citation type="submission" date="2024-11" db="EMBL/GenBank/DDBJ databases">
        <title>A near-complete genome assembly of Cinchona calisaya.</title>
        <authorList>
            <person name="Lian D.C."/>
            <person name="Zhao X.W."/>
            <person name="Wei L."/>
        </authorList>
    </citation>
    <scope>NUCLEOTIDE SEQUENCE [LARGE SCALE GENOMIC DNA]</scope>
    <source>
        <tissue evidence="1">Nenye</tissue>
    </source>
</reference>
<dbReference type="PANTHER" id="PTHR11439:SF486">
    <property type="entry name" value="RLK (RECEPTOR-LIKE KINASE) PROTEIN, PUTATIVE-RELATED"/>
    <property type="match status" value="1"/>
</dbReference>
<dbReference type="Proteomes" id="UP001630127">
    <property type="component" value="Unassembled WGS sequence"/>
</dbReference>
<dbReference type="CDD" id="cd09272">
    <property type="entry name" value="RNase_HI_RT_Ty1"/>
    <property type="match status" value="1"/>
</dbReference>
<gene>
    <name evidence="1" type="ORF">ACH5RR_032605</name>
</gene>
<evidence type="ECO:0008006" key="3">
    <source>
        <dbReference type="Google" id="ProtNLM"/>
    </source>
</evidence>
<accession>A0ABD2YIL1</accession>
<dbReference type="AlphaFoldDB" id="A0ABD2YIL1"/>